<organism evidence="2 3">
    <name type="scientific">Acipenser oxyrinchus oxyrinchus</name>
    <dbReference type="NCBI Taxonomy" id="40147"/>
    <lineage>
        <taxon>Eukaryota</taxon>
        <taxon>Metazoa</taxon>
        <taxon>Chordata</taxon>
        <taxon>Craniata</taxon>
        <taxon>Vertebrata</taxon>
        <taxon>Euteleostomi</taxon>
        <taxon>Actinopterygii</taxon>
        <taxon>Chondrostei</taxon>
        <taxon>Acipenseriformes</taxon>
        <taxon>Acipenseridae</taxon>
        <taxon>Acipenser</taxon>
    </lineage>
</organism>
<evidence type="ECO:0000313" key="2">
    <source>
        <dbReference type="EMBL" id="KAK1151662.1"/>
    </source>
</evidence>
<protein>
    <submittedName>
        <fullName evidence="2">Uncharacterized protein</fullName>
    </submittedName>
</protein>
<reference evidence="2" key="1">
    <citation type="submission" date="2022-02" db="EMBL/GenBank/DDBJ databases">
        <title>Atlantic sturgeon de novo genome assembly.</title>
        <authorList>
            <person name="Stock M."/>
            <person name="Klopp C."/>
            <person name="Guiguen Y."/>
            <person name="Cabau C."/>
            <person name="Parinello H."/>
            <person name="Santidrian Yebra-Pimentel E."/>
            <person name="Kuhl H."/>
            <person name="Dirks R.P."/>
            <person name="Guessner J."/>
            <person name="Wuertz S."/>
            <person name="Du K."/>
            <person name="Schartl M."/>
        </authorList>
    </citation>
    <scope>NUCLEOTIDE SEQUENCE</scope>
    <source>
        <strain evidence="2">STURGEONOMICS-FGT-2020</strain>
        <tissue evidence="2">Whole blood</tissue>
    </source>
</reference>
<accession>A0AAD8CHX4</accession>
<evidence type="ECO:0000313" key="3">
    <source>
        <dbReference type="Proteomes" id="UP001230051"/>
    </source>
</evidence>
<gene>
    <name evidence="2" type="ORF">AOXY_G32546</name>
</gene>
<dbReference type="AlphaFoldDB" id="A0AAD8CHX4"/>
<name>A0AAD8CHX4_ACIOX</name>
<feature type="region of interest" description="Disordered" evidence="1">
    <location>
        <begin position="56"/>
        <end position="77"/>
    </location>
</feature>
<dbReference type="Proteomes" id="UP001230051">
    <property type="component" value="Unassembled WGS sequence"/>
</dbReference>
<dbReference type="EMBL" id="JAGXEW010000051">
    <property type="protein sequence ID" value="KAK1151662.1"/>
    <property type="molecule type" value="Genomic_DNA"/>
</dbReference>
<keyword evidence="3" id="KW-1185">Reference proteome</keyword>
<proteinExistence type="predicted"/>
<comment type="caution">
    <text evidence="2">The sequence shown here is derived from an EMBL/GenBank/DDBJ whole genome shotgun (WGS) entry which is preliminary data.</text>
</comment>
<evidence type="ECO:0000256" key="1">
    <source>
        <dbReference type="SAM" id="MobiDB-lite"/>
    </source>
</evidence>
<sequence>MASEVEKAIQGLESSTAELGGELQRLEANMRKLSDFQRSLLRVNSQLCSWMTNVNEMSKQRRESRSQPPCSRETDAQ</sequence>